<evidence type="ECO:0000256" key="3">
    <source>
        <dbReference type="ARBA" id="ARBA00022723"/>
    </source>
</evidence>
<dbReference type="GO" id="GO:0010605">
    <property type="term" value="P:negative regulation of macromolecule metabolic process"/>
    <property type="evidence" value="ECO:0007669"/>
    <property type="project" value="UniProtKB-ARBA"/>
</dbReference>
<evidence type="ECO:0000259" key="8">
    <source>
        <dbReference type="Pfam" id="PF22600"/>
    </source>
</evidence>
<keyword evidence="10" id="KW-1185">Reference proteome</keyword>
<protein>
    <recommendedName>
        <fullName evidence="2">polynucleotide adenylyltransferase</fullName>
        <ecNumber evidence="2">2.7.7.19</ecNumber>
    </recommendedName>
</protein>
<feature type="domain" description="Poly(A) RNA polymerase mitochondrial-like central palm" evidence="8">
    <location>
        <begin position="23"/>
        <end position="152"/>
    </location>
</feature>
<dbReference type="EMBL" id="KN834765">
    <property type="protein sequence ID" value="KIK63102.1"/>
    <property type="molecule type" value="Genomic_DNA"/>
</dbReference>
<dbReference type="GO" id="GO:0003729">
    <property type="term" value="F:mRNA binding"/>
    <property type="evidence" value="ECO:0007669"/>
    <property type="project" value="TreeGrafter"/>
</dbReference>
<dbReference type="OrthoDB" id="273917at2759"/>
<dbReference type="Pfam" id="PF03828">
    <property type="entry name" value="PAP_assoc"/>
    <property type="match status" value="1"/>
</dbReference>
<dbReference type="Gene3D" id="3.30.460.10">
    <property type="entry name" value="Beta Polymerase, domain 2"/>
    <property type="match status" value="1"/>
</dbReference>
<dbReference type="InterPro" id="IPR045862">
    <property type="entry name" value="Trf4-like"/>
</dbReference>
<dbReference type="InterPro" id="IPR043519">
    <property type="entry name" value="NT_sf"/>
</dbReference>
<proteinExistence type="inferred from homology"/>
<dbReference type="HOGENOM" id="CLU_631696_0_0_1"/>
<dbReference type="InterPro" id="IPR054708">
    <property type="entry name" value="MTPAP-like_central"/>
</dbReference>
<dbReference type="SUPFAM" id="SSF81631">
    <property type="entry name" value="PAP/OAS1 substrate-binding domain"/>
    <property type="match status" value="1"/>
</dbReference>
<dbReference type="Gene3D" id="1.10.1410.10">
    <property type="match status" value="1"/>
</dbReference>
<evidence type="ECO:0000256" key="2">
    <source>
        <dbReference type="ARBA" id="ARBA00012388"/>
    </source>
</evidence>
<dbReference type="GO" id="GO:0046872">
    <property type="term" value="F:metal ion binding"/>
    <property type="evidence" value="ECO:0007669"/>
    <property type="project" value="UniProtKB-KW"/>
</dbReference>
<feature type="region of interest" description="Disordered" evidence="5">
    <location>
        <begin position="396"/>
        <end position="434"/>
    </location>
</feature>
<dbReference type="GO" id="GO:0031123">
    <property type="term" value="P:RNA 3'-end processing"/>
    <property type="evidence" value="ECO:0007669"/>
    <property type="project" value="TreeGrafter"/>
</dbReference>
<dbReference type="Proteomes" id="UP000053593">
    <property type="component" value="Unassembled WGS sequence"/>
</dbReference>
<dbReference type="SUPFAM" id="SSF81301">
    <property type="entry name" value="Nucleotidyltransferase"/>
    <property type="match status" value="1"/>
</dbReference>
<dbReference type="GO" id="GO:0005730">
    <property type="term" value="C:nucleolus"/>
    <property type="evidence" value="ECO:0007669"/>
    <property type="project" value="TreeGrafter"/>
</dbReference>
<keyword evidence="3" id="KW-0479">Metal-binding</keyword>
<dbReference type="GO" id="GO:0043634">
    <property type="term" value="P:polyadenylation-dependent ncRNA catabolic process"/>
    <property type="evidence" value="ECO:0007669"/>
    <property type="project" value="TreeGrafter"/>
</dbReference>
<reference evidence="9 10" key="1">
    <citation type="submission" date="2014-04" db="EMBL/GenBank/DDBJ databases">
        <title>Evolutionary Origins and Diversification of the Mycorrhizal Mutualists.</title>
        <authorList>
            <consortium name="DOE Joint Genome Institute"/>
            <consortium name="Mycorrhizal Genomics Consortium"/>
            <person name="Kohler A."/>
            <person name="Kuo A."/>
            <person name="Nagy L.G."/>
            <person name="Floudas D."/>
            <person name="Copeland A."/>
            <person name="Barry K.W."/>
            <person name="Cichocki N."/>
            <person name="Veneault-Fourrey C."/>
            <person name="LaButti K."/>
            <person name="Lindquist E.A."/>
            <person name="Lipzen A."/>
            <person name="Lundell T."/>
            <person name="Morin E."/>
            <person name="Murat C."/>
            <person name="Riley R."/>
            <person name="Ohm R."/>
            <person name="Sun H."/>
            <person name="Tunlid A."/>
            <person name="Henrissat B."/>
            <person name="Grigoriev I.V."/>
            <person name="Hibbett D.S."/>
            <person name="Martin F."/>
        </authorList>
    </citation>
    <scope>NUCLEOTIDE SEQUENCE [LARGE SCALE GENOMIC DNA]</scope>
    <source>
        <strain evidence="9 10">FD-317 M1</strain>
    </source>
</reference>
<accession>A0A0D0CUB8</accession>
<dbReference type="GO" id="GO:0031499">
    <property type="term" value="C:TRAMP complex"/>
    <property type="evidence" value="ECO:0007669"/>
    <property type="project" value="TreeGrafter"/>
</dbReference>
<evidence type="ECO:0000256" key="4">
    <source>
        <dbReference type="ARBA" id="ARBA00022842"/>
    </source>
</evidence>
<evidence type="ECO:0000256" key="1">
    <source>
        <dbReference type="ARBA" id="ARBA00008593"/>
    </source>
</evidence>
<dbReference type="EC" id="2.7.7.19" evidence="2"/>
<evidence type="ECO:0000313" key="10">
    <source>
        <dbReference type="Proteomes" id="UP000053593"/>
    </source>
</evidence>
<organism evidence="9 10">
    <name type="scientific">Collybiopsis luxurians FD-317 M1</name>
    <dbReference type="NCBI Taxonomy" id="944289"/>
    <lineage>
        <taxon>Eukaryota</taxon>
        <taxon>Fungi</taxon>
        <taxon>Dikarya</taxon>
        <taxon>Basidiomycota</taxon>
        <taxon>Agaricomycotina</taxon>
        <taxon>Agaricomycetes</taxon>
        <taxon>Agaricomycetidae</taxon>
        <taxon>Agaricales</taxon>
        <taxon>Marasmiineae</taxon>
        <taxon>Omphalotaceae</taxon>
        <taxon>Collybiopsis</taxon>
        <taxon>Collybiopsis luxurians</taxon>
    </lineage>
</organism>
<keyword evidence="4" id="KW-0460">Magnesium</keyword>
<evidence type="ECO:0000259" key="7">
    <source>
        <dbReference type="Pfam" id="PF03828"/>
    </source>
</evidence>
<comment type="similarity">
    <text evidence="1">Belongs to the DNA polymerase type-B-like family.</text>
</comment>
<feature type="transmembrane region" description="Helical" evidence="6">
    <location>
        <begin position="190"/>
        <end position="211"/>
    </location>
</feature>
<keyword evidence="6" id="KW-1133">Transmembrane helix</keyword>
<evidence type="ECO:0000313" key="9">
    <source>
        <dbReference type="EMBL" id="KIK63102.1"/>
    </source>
</evidence>
<evidence type="ECO:0000256" key="5">
    <source>
        <dbReference type="SAM" id="MobiDB-lite"/>
    </source>
</evidence>
<name>A0A0D0CUB8_9AGAR</name>
<keyword evidence="6" id="KW-0472">Membrane</keyword>
<dbReference type="CDD" id="cd05402">
    <property type="entry name" value="NT_PAP_TUTase"/>
    <property type="match status" value="1"/>
</dbReference>
<dbReference type="InterPro" id="IPR002058">
    <property type="entry name" value="PAP_assoc"/>
</dbReference>
<sequence>MQHLKPWIKSISPAKYETVEERLHHDIVDFIAYVQRTPAEVTVYDTLFRALTRFIGQHLRSKTFVSVEQFGSSRTGLGLPGSDLDIVVTTTETEPRSVRKLPFVLASHLRKSDIVTEVLTNHHAPVPIIKCRSTERLGNISIDISFKNPLQGRSSQGILVASAVQSHLKAQPALAPLVLVLKAFLKQRKLASAFTGGLGSYPLIVLVINFLQLNPTGLPRRFITRPFDRDVHSLGRLLIDFFVYYSNFPFERMYISVNSAQLNTAKMQENDRIKLASSALIHPENEAPEPGEIREEVSGEAIPEPASKSRVGVSWIKNTTLYKAAIQCLVEPETDIGRGTGRMKAVVQEFKRAATCLLQLQAADEDVLGQIVGLPEEDIAHRVHIEELVRRGKLSPTERSRELFSEERTSSKRRRSVEPANTKKRGRKGDYKTK</sequence>
<keyword evidence="6" id="KW-0812">Transmembrane</keyword>
<evidence type="ECO:0000256" key="6">
    <source>
        <dbReference type="SAM" id="Phobius"/>
    </source>
</evidence>
<feature type="domain" description="PAP-associated" evidence="7">
    <location>
        <begin position="233"/>
        <end position="270"/>
    </location>
</feature>
<dbReference type="GO" id="GO:1990817">
    <property type="term" value="F:poly(A) RNA polymerase activity"/>
    <property type="evidence" value="ECO:0007669"/>
    <property type="project" value="UniProtKB-EC"/>
</dbReference>
<feature type="compositionally biased region" description="Basic and acidic residues" evidence="5">
    <location>
        <begin position="396"/>
        <end position="410"/>
    </location>
</feature>
<dbReference type="PANTHER" id="PTHR23092:SF15">
    <property type="entry name" value="INACTIVE NON-CANONICAL POLY(A) RNA POLYMERASE PROTEIN TRF4-2-RELATED"/>
    <property type="match status" value="1"/>
</dbReference>
<dbReference type="AlphaFoldDB" id="A0A0D0CUB8"/>
<dbReference type="Pfam" id="PF22600">
    <property type="entry name" value="MTPAP-like_central"/>
    <property type="match status" value="1"/>
</dbReference>
<dbReference type="PANTHER" id="PTHR23092">
    <property type="entry name" value="POLY(A) RNA POLYMERASE"/>
    <property type="match status" value="1"/>
</dbReference>
<gene>
    <name evidence="9" type="ORF">GYMLUDRAFT_41414</name>
</gene>